<dbReference type="EMBL" id="SFCI01000268">
    <property type="protein sequence ID" value="TFY80949.1"/>
    <property type="molecule type" value="Genomic_DNA"/>
</dbReference>
<feature type="compositionally biased region" description="Low complexity" evidence="1">
    <location>
        <begin position="77"/>
        <end position="86"/>
    </location>
</feature>
<sequence>MAQRSALGSRSLASQSRNFDLPNDDELGIGGGFDPYVGFGHVAGTGPNNQGGYAPARTASPPLGAAPGLHYQQDSIASSSQATSAHGAGGSGRAGHLPRYSAGSYEPLLANFSENASSSPTTPGEEAAGSTPPPPPPHNTMRAVDKAERSRENVSGDTDDIGEDGMPDARLVPGLERPVLGRRSQSLRDDVDYSRPVLEVRNVVDDEHDD</sequence>
<dbReference type="OrthoDB" id="3256702at2759"/>
<accession>A0A4Z0A4W7</accession>
<feature type="compositionally biased region" description="Acidic residues" evidence="1">
    <location>
        <begin position="157"/>
        <end position="166"/>
    </location>
</feature>
<evidence type="ECO:0000256" key="1">
    <source>
        <dbReference type="SAM" id="MobiDB-lite"/>
    </source>
</evidence>
<keyword evidence="3" id="KW-1185">Reference proteome</keyword>
<gene>
    <name evidence="2" type="ORF">EWM64_g3069</name>
</gene>
<organism evidence="2 3">
    <name type="scientific">Hericium alpestre</name>
    <dbReference type="NCBI Taxonomy" id="135208"/>
    <lineage>
        <taxon>Eukaryota</taxon>
        <taxon>Fungi</taxon>
        <taxon>Dikarya</taxon>
        <taxon>Basidiomycota</taxon>
        <taxon>Agaricomycotina</taxon>
        <taxon>Agaricomycetes</taxon>
        <taxon>Russulales</taxon>
        <taxon>Hericiaceae</taxon>
        <taxon>Hericium</taxon>
    </lineage>
</organism>
<feature type="compositionally biased region" description="Polar residues" evidence="1">
    <location>
        <begin position="1"/>
        <end position="18"/>
    </location>
</feature>
<protein>
    <submittedName>
        <fullName evidence="2">Uncharacterized protein</fullName>
    </submittedName>
</protein>
<feature type="region of interest" description="Disordered" evidence="1">
    <location>
        <begin position="1"/>
        <end position="189"/>
    </location>
</feature>
<comment type="caution">
    <text evidence="2">The sequence shown here is derived from an EMBL/GenBank/DDBJ whole genome shotgun (WGS) entry which is preliminary data.</text>
</comment>
<feature type="compositionally biased region" description="Basic and acidic residues" evidence="1">
    <location>
        <begin position="143"/>
        <end position="154"/>
    </location>
</feature>
<evidence type="ECO:0000313" key="3">
    <source>
        <dbReference type="Proteomes" id="UP000298061"/>
    </source>
</evidence>
<reference evidence="2 3" key="1">
    <citation type="submission" date="2019-02" db="EMBL/GenBank/DDBJ databases">
        <title>Genome sequencing of the rare red list fungi Hericium alpestre (H. flagellum).</title>
        <authorList>
            <person name="Buettner E."/>
            <person name="Kellner H."/>
        </authorList>
    </citation>
    <scope>NUCLEOTIDE SEQUENCE [LARGE SCALE GENOMIC DNA]</scope>
    <source>
        <strain evidence="2 3">DSM 108284</strain>
    </source>
</reference>
<proteinExistence type="predicted"/>
<dbReference type="STRING" id="135208.A0A4Z0A4W7"/>
<feature type="compositionally biased region" description="Polar residues" evidence="1">
    <location>
        <begin position="112"/>
        <end position="122"/>
    </location>
</feature>
<evidence type="ECO:0000313" key="2">
    <source>
        <dbReference type="EMBL" id="TFY80949.1"/>
    </source>
</evidence>
<name>A0A4Z0A4W7_9AGAM</name>
<dbReference type="AlphaFoldDB" id="A0A4Z0A4W7"/>
<dbReference type="Proteomes" id="UP000298061">
    <property type="component" value="Unassembled WGS sequence"/>
</dbReference>